<keyword evidence="2" id="KW-0433">Leucine-rich repeat</keyword>
<evidence type="ECO:0000256" key="9">
    <source>
        <dbReference type="ARBA" id="ARBA00023180"/>
    </source>
</evidence>
<keyword evidence="6" id="KW-1133">Transmembrane helix</keyword>
<evidence type="ECO:0000256" key="8">
    <source>
        <dbReference type="ARBA" id="ARBA00023170"/>
    </source>
</evidence>
<feature type="chain" id="PRO_5042975747" description="Leucine-rich repeat-containing N-terminal plant-type domain-containing protein" evidence="10">
    <location>
        <begin position="26"/>
        <end position="198"/>
    </location>
</feature>
<dbReference type="Gene3D" id="3.80.10.10">
    <property type="entry name" value="Ribonuclease Inhibitor"/>
    <property type="match status" value="1"/>
</dbReference>
<dbReference type="InterPro" id="IPR046956">
    <property type="entry name" value="RLP23-like"/>
</dbReference>
<keyword evidence="9" id="KW-0325">Glycoprotein</keyword>
<comment type="subcellular location">
    <subcellularLocation>
        <location evidence="1">Membrane</location>
        <topology evidence="1">Single-pass type I membrane protein</topology>
    </subcellularLocation>
</comment>
<organism evidence="12 13">
    <name type="scientific">Canavalia gladiata</name>
    <name type="common">Sword bean</name>
    <name type="synonym">Dolichos gladiatus</name>
    <dbReference type="NCBI Taxonomy" id="3824"/>
    <lineage>
        <taxon>Eukaryota</taxon>
        <taxon>Viridiplantae</taxon>
        <taxon>Streptophyta</taxon>
        <taxon>Embryophyta</taxon>
        <taxon>Tracheophyta</taxon>
        <taxon>Spermatophyta</taxon>
        <taxon>Magnoliopsida</taxon>
        <taxon>eudicotyledons</taxon>
        <taxon>Gunneridae</taxon>
        <taxon>Pentapetalae</taxon>
        <taxon>rosids</taxon>
        <taxon>fabids</taxon>
        <taxon>Fabales</taxon>
        <taxon>Fabaceae</taxon>
        <taxon>Papilionoideae</taxon>
        <taxon>50 kb inversion clade</taxon>
        <taxon>NPAAA clade</taxon>
        <taxon>indigoferoid/millettioid clade</taxon>
        <taxon>Phaseoleae</taxon>
        <taxon>Canavalia</taxon>
    </lineage>
</organism>
<accession>A0AAN9LUP5</accession>
<keyword evidence="8" id="KW-0675">Receptor</keyword>
<dbReference type="EMBL" id="JAYMYQ010000004">
    <property type="protein sequence ID" value="KAK7339938.1"/>
    <property type="molecule type" value="Genomic_DNA"/>
</dbReference>
<evidence type="ECO:0000259" key="11">
    <source>
        <dbReference type="Pfam" id="PF08263"/>
    </source>
</evidence>
<dbReference type="GO" id="GO:0016020">
    <property type="term" value="C:membrane"/>
    <property type="evidence" value="ECO:0007669"/>
    <property type="project" value="UniProtKB-SubCell"/>
</dbReference>
<sequence length="198" mass="23005">MRIHQIFFLFFVPLWLNILIDIVTCHCLHHQQYLLLHLKDNLVFNHARSKKLVHWNQSGDCCQWNGVMCNKGRVIHLDLSQEFICGGLNNSSLFNLQFLQNLNLAYNDFNSSIPSKFGRLKNLRYLNLSNAGFHGNIPVEISYLTNLTTLDLSTSFFSKRILKFQKQNFGMFFQNLTKITGLYLDGVMVSAEGKEWCH</sequence>
<proteinExistence type="predicted"/>
<name>A0AAN9LUP5_CANGL</name>
<dbReference type="InterPro" id="IPR013210">
    <property type="entry name" value="LRR_N_plant-typ"/>
</dbReference>
<keyword evidence="5" id="KW-0677">Repeat</keyword>
<feature type="domain" description="Leucine-rich repeat-containing N-terminal plant-type" evidence="11">
    <location>
        <begin position="33"/>
        <end position="70"/>
    </location>
</feature>
<protein>
    <recommendedName>
        <fullName evidence="11">Leucine-rich repeat-containing N-terminal plant-type domain-containing protein</fullName>
    </recommendedName>
</protein>
<keyword evidence="3" id="KW-0812">Transmembrane</keyword>
<evidence type="ECO:0000256" key="6">
    <source>
        <dbReference type="ARBA" id="ARBA00022989"/>
    </source>
</evidence>
<keyword evidence="13" id="KW-1185">Reference proteome</keyword>
<evidence type="ECO:0000313" key="13">
    <source>
        <dbReference type="Proteomes" id="UP001367508"/>
    </source>
</evidence>
<reference evidence="12 13" key="1">
    <citation type="submission" date="2024-01" db="EMBL/GenBank/DDBJ databases">
        <title>The genomes of 5 underutilized Papilionoideae crops provide insights into root nodulation and disease resistanc.</title>
        <authorList>
            <person name="Jiang F."/>
        </authorList>
    </citation>
    <scope>NUCLEOTIDE SEQUENCE [LARGE SCALE GENOMIC DNA]</scope>
    <source>
        <strain evidence="12">LVBAO_FW01</strain>
        <tissue evidence="12">Leaves</tissue>
    </source>
</reference>
<evidence type="ECO:0000256" key="3">
    <source>
        <dbReference type="ARBA" id="ARBA00022692"/>
    </source>
</evidence>
<dbReference type="Proteomes" id="UP001367508">
    <property type="component" value="Unassembled WGS sequence"/>
</dbReference>
<dbReference type="Pfam" id="PF08263">
    <property type="entry name" value="LRRNT_2"/>
    <property type="match status" value="1"/>
</dbReference>
<evidence type="ECO:0000256" key="7">
    <source>
        <dbReference type="ARBA" id="ARBA00023136"/>
    </source>
</evidence>
<dbReference type="SUPFAM" id="SSF52058">
    <property type="entry name" value="L domain-like"/>
    <property type="match status" value="1"/>
</dbReference>
<evidence type="ECO:0000313" key="12">
    <source>
        <dbReference type="EMBL" id="KAK7339938.1"/>
    </source>
</evidence>
<dbReference type="Pfam" id="PF00560">
    <property type="entry name" value="LRR_1"/>
    <property type="match status" value="2"/>
</dbReference>
<evidence type="ECO:0000256" key="4">
    <source>
        <dbReference type="ARBA" id="ARBA00022729"/>
    </source>
</evidence>
<dbReference type="PANTHER" id="PTHR48061">
    <property type="entry name" value="LEUCINE-RICH REPEAT RECEPTOR PROTEIN KINASE EMS1-LIKE-RELATED"/>
    <property type="match status" value="1"/>
</dbReference>
<feature type="signal peptide" evidence="10">
    <location>
        <begin position="1"/>
        <end position="25"/>
    </location>
</feature>
<comment type="caution">
    <text evidence="12">The sequence shown here is derived from an EMBL/GenBank/DDBJ whole genome shotgun (WGS) entry which is preliminary data.</text>
</comment>
<evidence type="ECO:0000256" key="2">
    <source>
        <dbReference type="ARBA" id="ARBA00022614"/>
    </source>
</evidence>
<evidence type="ECO:0000256" key="10">
    <source>
        <dbReference type="SAM" id="SignalP"/>
    </source>
</evidence>
<evidence type="ECO:0000256" key="1">
    <source>
        <dbReference type="ARBA" id="ARBA00004479"/>
    </source>
</evidence>
<dbReference type="AlphaFoldDB" id="A0AAN9LUP5"/>
<dbReference type="InterPro" id="IPR001611">
    <property type="entry name" value="Leu-rich_rpt"/>
</dbReference>
<keyword evidence="7" id="KW-0472">Membrane</keyword>
<evidence type="ECO:0000256" key="5">
    <source>
        <dbReference type="ARBA" id="ARBA00022737"/>
    </source>
</evidence>
<gene>
    <name evidence="12" type="ORF">VNO77_20625</name>
</gene>
<dbReference type="PANTHER" id="PTHR48061:SF2">
    <property type="entry name" value="RECEPTOR LIKE PROTEIN 30-LIKE"/>
    <property type="match status" value="1"/>
</dbReference>
<dbReference type="InterPro" id="IPR032675">
    <property type="entry name" value="LRR_dom_sf"/>
</dbReference>
<keyword evidence="4 10" id="KW-0732">Signal</keyword>